<evidence type="ECO:0000256" key="7">
    <source>
        <dbReference type="ARBA" id="ARBA00022694"/>
    </source>
</evidence>
<dbReference type="GO" id="GO:0005737">
    <property type="term" value="C:cytoplasm"/>
    <property type="evidence" value="ECO:0007669"/>
    <property type="project" value="TreeGrafter"/>
</dbReference>
<keyword evidence="5" id="KW-0808">Transferase</keyword>
<keyword evidence="4" id="KW-0489">Methyltransferase</keyword>
<dbReference type="Pfam" id="PF02676">
    <property type="entry name" value="TYW3"/>
    <property type="match status" value="1"/>
</dbReference>
<dbReference type="Pfam" id="PF24681">
    <property type="entry name" value="Kelch_KLHDC2_KLHL20_DRC7"/>
    <property type="match status" value="1"/>
</dbReference>
<dbReference type="InterPro" id="IPR030382">
    <property type="entry name" value="MeTrfase_TRM5/TYW2"/>
</dbReference>
<dbReference type="InterPro" id="IPR036602">
    <property type="entry name" value="tRNA_yW-synthesising-like_sf"/>
</dbReference>
<dbReference type="GO" id="GO:0031591">
    <property type="term" value="P:wybutosine biosynthetic process"/>
    <property type="evidence" value="ECO:0007669"/>
    <property type="project" value="TreeGrafter"/>
</dbReference>
<organism evidence="14 15">
    <name type="scientific">Coptis chinensis</name>
    <dbReference type="NCBI Taxonomy" id="261450"/>
    <lineage>
        <taxon>Eukaryota</taxon>
        <taxon>Viridiplantae</taxon>
        <taxon>Streptophyta</taxon>
        <taxon>Embryophyta</taxon>
        <taxon>Tracheophyta</taxon>
        <taxon>Spermatophyta</taxon>
        <taxon>Magnoliopsida</taxon>
        <taxon>Ranunculales</taxon>
        <taxon>Ranunculaceae</taxon>
        <taxon>Coptidoideae</taxon>
        <taxon>Coptis</taxon>
    </lineage>
</organism>
<dbReference type="Pfam" id="PF02475">
    <property type="entry name" value="TRM5-TYW2_MTfase"/>
    <property type="match status" value="1"/>
</dbReference>
<dbReference type="InterPro" id="IPR056743">
    <property type="entry name" value="TRM5-TYW2-like_MTfase"/>
</dbReference>
<dbReference type="Gene3D" id="3.40.50.150">
    <property type="entry name" value="Vaccinia Virus protein VP39"/>
    <property type="match status" value="1"/>
</dbReference>
<keyword evidence="7" id="KW-0819">tRNA processing</keyword>
<evidence type="ECO:0000259" key="13">
    <source>
        <dbReference type="PROSITE" id="PS51684"/>
    </source>
</evidence>
<comment type="function">
    <text evidence="10">S-adenosyl-L-methionine-dependent methyltransferase that acts as a component of the wybutosine biosynthesis pathway. Wybutosine is a hyper modified guanosine with a tricyclic base found at the 3'-position adjacent to the anticodon of eukaryotic phenylalanine tRNA. Probably methylates N-4 position of wybutosine-86 to produce wybutosine-72.</text>
</comment>
<dbReference type="AlphaFoldDB" id="A0A835GY36"/>
<reference evidence="14 15" key="1">
    <citation type="submission" date="2020-10" db="EMBL/GenBank/DDBJ databases">
        <title>The Coptis chinensis genome and diversification of protoberbering-type alkaloids.</title>
        <authorList>
            <person name="Wang B."/>
            <person name="Shu S."/>
            <person name="Song C."/>
            <person name="Liu Y."/>
        </authorList>
    </citation>
    <scope>NUCLEOTIDE SEQUENCE [LARGE SCALE GENOMIC DNA]</scope>
    <source>
        <strain evidence="14">HL-2020</strain>
        <tissue evidence="14">Leaf</tissue>
    </source>
</reference>
<dbReference type="InterPro" id="IPR029063">
    <property type="entry name" value="SAM-dependent_MTases_sf"/>
</dbReference>
<dbReference type="EC" id="2.1.1.282" evidence="3"/>
<dbReference type="SUPFAM" id="SSF111278">
    <property type="entry name" value="SSo0622-like"/>
    <property type="match status" value="1"/>
</dbReference>
<dbReference type="PROSITE" id="PS51684">
    <property type="entry name" value="SAM_MT_TRM5_TYW2"/>
    <property type="match status" value="1"/>
</dbReference>
<dbReference type="CDD" id="cd02440">
    <property type="entry name" value="AdoMet_MTases"/>
    <property type="match status" value="1"/>
</dbReference>
<comment type="caution">
    <text evidence="14">The sequence shown here is derived from an EMBL/GenBank/DDBJ whole genome shotgun (WGS) entry which is preliminary data.</text>
</comment>
<evidence type="ECO:0000256" key="8">
    <source>
        <dbReference type="ARBA" id="ARBA00049202"/>
    </source>
</evidence>
<name>A0A835GY36_9MAGN</name>
<dbReference type="SUPFAM" id="SSF53335">
    <property type="entry name" value="S-adenosyl-L-methionine-dependent methyltransferases"/>
    <property type="match status" value="1"/>
</dbReference>
<dbReference type="GO" id="GO:0008175">
    <property type="term" value="F:tRNA methyltransferase activity"/>
    <property type="evidence" value="ECO:0007669"/>
    <property type="project" value="TreeGrafter"/>
</dbReference>
<evidence type="ECO:0000256" key="9">
    <source>
        <dbReference type="ARBA" id="ARBA00049400"/>
    </source>
</evidence>
<dbReference type="EMBL" id="JADFTS010000009">
    <property type="protein sequence ID" value="KAF9589011.1"/>
    <property type="molecule type" value="Genomic_DNA"/>
</dbReference>
<evidence type="ECO:0000256" key="2">
    <source>
        <dbReference type="ARBA" id="ARBA00012265"/>
    </source>
</evidence>
<comment type="catalytic activity">
    <reaction evidence="8">
        <text>4-demethyl-7-[(3S)-3-amino-3-carboxypropyl]wyosine(37) in tRNA(Phe) + S-adenosyl-L-methionine = 7-[(3S)-3-amino-3-carboxypropyl]wyosine(37) in tRNA(Phe) + S-adenosyl-L-homocysteine + H(+)</text>
        <dbReference type="Rhea" id="RHEA:36635"/>
        <dbReference type="Rhea" id="RHEA-COMP:10378"/>
        <dbReference type="Rhea" id="RHEA-COMP:10379"/>
        <dbReference type="ChEBI" id="CHEBI:15378"/>
        <dbReference type="ChEBI" id="CHEBI:57856"/>
        <dbReference type="ChEBI" id="CHEBI:59789"/>
        <dbReference type="ChEBI" id="CHEBI:73543"/>
        <dbReference type="ChEBI" id="CHEBI:73550"/>
        <dbReference type="EC" id="2.1.1.282"/>
    </reaction>
</comment>
<dbReference type="Proteomes" id="UP000631114">
    <property type="component" value="Unassembled WGS sequence"/>
</dbReference>
<comment type="pathway">
    <text evidence="1">tRNA modification; wybutosine-tRNA(Phe) biosynthesis.</text>
</comment>
<proteinExistence type="predicted"/>
<dbReference type="Gene3D" id="2.120.10.80">
    <property type="entry name" value="Kelch-type beta propeller"/>
    <property type="match status" value="1"/>
</dbReference>
<evidence type="ECO:0000313" key="14">
    <source>
        <dbReference type="EMBL" id="KAF9589011.1"/>
    </source>
</evidence>
<dbReference type="GO" id="GO:0102522">
    <property type="term" value="F:tRNA 4-demethylwyosine alpha-amino-alpha-carboxypropyltransferase activity"/>
    <property type="evidence" value="ECO:0007669"/>
    <property type="project" value="UniProtKB-EC"/>
</dbReference>
<dbReference type="InterPro" id="IPR003827">
    <property type="entry name" value="tRNA_yW-synthesising"/>
</dbReference>
<feature type="region of interest" description="Disordered" evidence="12">
    <location>
        <begin position="1"/>
        <end position="48"/>
    </location>
</feature>
<gene>
    <name evidence="14" type="ORF">IFM89_018250</name>
</gene>
<dbReference type="PANTHER" id="PTHR23245">
    <property type="entry name" value="TRNA METHYLTRANSFERASE"/>
    <property type="match status" value="1"/>
</dbReference>
<dbReference type="InterPro" id="IPR056744">
    <property type="entry name" value="TRM5/TYW2-like_N"/>
</dbReference>
<dbReference type="Pfam" id="PF25133">
    <property type="entry name" value="TYW2_N_2"/>
    <property type="match status" value="1"/>
</dbReference>
<evidence type="ECO:0000256" key="10">
    <source>
        <dbReference type="ARBA" id="ARBA00058049"/>
    </source>
</evidence>
<dbReference type="Gene3D" id="3.30.300.110">
    <property type="entry name" value="Met-10+ protein-like domains"/>
    <property type="match status" value="1"/>
</dbReference>
<evidence type="ECO:0000256" key="3">
    <source>
        <dbReference type="ARBA" id="ARBA00012750"/>
    </source>
</evidence>
<dbReference type="FunFam" id="2.120.10.80:FF:000128">
    <property type="entry name" value="tRNA wybutosine-synthesizing protein 2/3/4"/>
    <property type="match status" value="1"/>
</dbReference>
<protein>
    <recommendedName>
        <fullName evidence="11">tRNA wybutosine-synthesizing protein 3</fullName>
        <ecNumber evidence="3">2.1.1.282</ecNumber>
        <ecNumber evidence="2">2.5.1.114</ecNumber>
    </recommendedName>
</protein>
<evidence type="ECO:0000313" key="15">
    <source>
        <dbReference type="Proteomes" id="UP000631114"/>
    </source>
</evidence>
<dbReference type="Gene3D" id="3.30.1960.10">
    <property type="entry name" value="tRNA wybutosine-synthesizing-like"/>
    <property type="match status" value="1"/>
</dbReference>
<evidence type="ECO:0000256" key="5">
    <source>
        <dbReference type="ARBA" id="ARBA00022679"/>
    </source>
</evidence>
<sequence>MGRIWTNTHPKPNNNSTLGPAQNPKPKTLTNFQHREEEEEKNSKMEFEKRKAATLTSISSAELDKSPKGTIDTPIIPLLKTINNHPSYFTTSSCSGRISILLQPLPQNTAKTKNKKAKGGKWVFITHELAKANIVIDLLFPPNKSTEDGELVFRFEPFILAVECKDVSAAQSLVATAISCGFRESGITSVNNKRVIIAIRCSIRLEVPFGTVGNVMVSKEYVEYLVGIANEKMESNRKRTEGFLQVLESEMMGREEKDGCCGEENGNVDSRQMAVGECDLGREDSNAQSGLLNAHWGSISAVKILTIGEPVDKLFLWGHSACTLYNSLQQKVLIFGGFGGLGRHARRNDTLTLDLQSGALKVISVEGPPSPRLGHTSSVVGEHVFVIGGRGDPTKILNDVWVFNTSKNQWKLLECSGSVFLPRHRHAAAVVGSKIYVFGGLNNEIIYSSMYVLDSENSRWSEITTKGEQPCSRHSHALVANDSQLFMFGGYDGEKVFSDLYRFDTIACLWKKEKTAGTPPLAKFSHSMFIYKNYLGILGGCPVIQNNQEMSLLDLRIGLWKHVILNTVSKELFVRSTVSVVGDDLVIIGGGASCYAFGTKFSLPMKISLLPYVSFSDTVTLHSKEMPSRHHPETVLENITGSVFFTAKNVQTLTKSCISNYKTEVLGESFDIEQGATHWVLRLERKYAKLGKDILKKFGWLDLRRKVYSSENGSHICLPVTEKFYPLFHKKQFNLMDSNDGLSTPCKLVNIEELSTYDFTCEMALDNIFLLGGLIVKDEVACERIAPKSPQKVMSEAVESLIMKMGLPARLLEEVPTRWERLGDIVVLPVNSFRDASWNSIGQELWPTVAKSLGTRRLARQGRVASTGTRDSTLDILVGDDGWVDHRENGIMYSFDATKCMFSWGNLSEKLRMACLDCKGEVIVDLFAGIGYFVLPFLVRAKAKMVYACEWNPHALEALQRNVESNSVGDRCVILEGDNRATAPKGVADRVCLGLLPSSEGSWVTAVRALRMEGGLLHVHGIAKDSEESIWSDHVANSIQSIAKSEGLCWEVSVQHLERVKWYGPHIRHLVLDVRCKQPDV</sequence>
<feature type="domain" description="SAM-dependent methyltransferase TRM5/TYW2-type" evidence="13">
    <location>
        <begin position="819"/>
        <end position="1078"/>
    </location>
</feature>
<dbReference type="OrthoDB" id="263283at2759"/>
<feature type="compositionally biased region" description="Polar residues" evidence="12">
    <location>
        <begin position="1"/>
        <end position="20"/>
    </location>
</feature>
<comment type="catalytic activity">
    <reaction evidence="9">
        <text>4-demethylwyosine(37) in tRNA(Phe) + S-adenosyl-L-methionine = 4-demethyl-7-[(3S)-3-amino-3-carboxypropyl]wyosine(37) in tRNA(Phe) + S-methyl-5'-thioadenosine + H(+)</text>
        <dbReference type="Rhea" id="RHEA:36355"/>
        <dbReference type="Rhea" id="RHEA-COMP:10164"/>
        <dbReference type="Rhea" id="RHEA-COMP:10378"/>
        <dbReference type="ChEBI" id="CHEBI:15378"/>
        <dbReference type="ChEBI" id="CHEBI:17509"/>
        <dbReference type="ChEBI" id="CHEBI:59789"/>
        <dbReference type="ChEBI" id="CHEBI:64315"/>
        <dbReference type="ChEBI" id="CHEBI:73550"/>
        <dbReference type="EC" id="2.5.1.114"/>
    </reaction>
</comment>
<dbReference type="PANTHER" id="PTHR23245:SF25">
    <property type="entry name" value="TRNA WYBUTOSINE-SYNTHESIZING PROTEIN 2 HOMOLOG"/>
    <property type="match status" value="1"/>
</dbReference>
<evidence type="ECO:0000256" key="12">
    <source>
        <dbReference type="SAM" id="MobiDB-lite"/>
    </source>
</evidence>
<evidence type="ECO:0000256" key="4">
    <source>
        <dbReference type="ARBA" id="ARBA00022603"/>
    </source>
</evidence>
<keyword evidence="6" id="KW-0949">S-adenosyl-L-methionine</keyword>
<dbReference type="UniPathway" id="UPA00375"/>
<dbReference type="FunFam" id="3.30.1960.10:FF:000003">
    <property type="entry name" value="tRNA methyltransferase"/>
    <property type="match status" value="1"/>
</dbReference>
<evidence type="ECO:0000256" key="1">
    <source>
        <dbReference type="ARBA" id="ARBA00004797"/>
    </source>
</evidence>
<keyword evidence="15" id="KW-1185">Reference proteome</keyword>
<dbReference type="InterPro" id="IPR006652">
    <property type="entry name" value="Kelch_1"/>
</dbReference>
<feature type="compositionally biased region" description="Basic and acidic residues" evidence="12">
    <location>
        <begin position="33"/>
        <end position="48"/>
    </location>
</feature>
<dbReference type="GO" id="GO:0030488">
    <property type="term" value="P:tRNA methylation"/>
    <property type="evidence" value="ECO:0007669"/>
    <property type="project" value="TreeGrafter"/>
</dbReference>
<dbReference type="InterPro" id="IPR015915">
    <property type="entry name" value="Kelch-typ_b-propeller"/>
</dbReference>
<dbReference type="SMART" id="SM00612">
    <property type="entry name" value="Kelch"/>
    <property type="match status" value="2"/>
</dbReference>
<accession>A0A835GY36</accession>
<dbReference type="SUPFAM" id="SSF117281">
    <property type="entry name" value="Kelch motif"/>
    <property type="match status" value="1"/>
</dbReference>
<dbReference type="EC" id="2.5.1.114" evidence="2"/>
<evidence type="ECO:0000256" key="6">
    <source>
        <dbReference type="ARBA" id="ARBA00022691"/>
    </source>
</evidence>
<evidence type="ECO:0000256" key="11">
    <source>
        <dbReference type="ARBA" id="ARBA00069229"/>
    </source>
</evidence>
<dbReference type="FunFam" id="3.40.50.150:FF:000131">
    <property type="entry name" value="tRNA wybutosine-synthesizing protein 2/3/4"/>
    <property type="match status" value="1"/>
</dbReference>